<evidence type="ECO:0000256" key="1">
    <source>
        <dbReference type="ARBA" id="ARBA00004123"/>
    </source>
</evidence>
<dbReference type="AlphaFoldDB" id="A0AAN6RLT1"/>
<comment type="similarity">
    <text evidence="3">Belongs to the SPT4 family.</text>
</comment>
<dbReference type="SUPFAM" id="SSF63393">
    <property type="entry name" value="RNA polymerase subunits"/>
    <property type="match status" value="1"/>
</dbReference>
<sequence>MVRRGRAVVKKSSSKWKEVWVDSDGEEISPPSSEEYKKDNRCPKHKPKPVQKLSSKTASARQDSPTLEQSAARSEALAHLFDDDNPTDQTGTSITTTASPPTLLIANPSTSLPVENQHNRQAVVDRTAPSKQADCLQPKALPVVDTRLQISTPSSHDTLSHPPPEPISSQREDSNEMASANNFIPTGQFRNMRACMVCSIVKTQQQFLSQGCPNCSFLELRGNQDMIAECTSQVFEGLITISDTSRSWVARWQRLEGYVPGCYAVQVEGVLPDEVITTAEESGVHYIPRDGSVNEALPTDA</sequence>
<proteinExistence type="inferred from homology"/>
<comment type="subcellular location">
    <subcellularLocation>
        <location evidence="2">Chromosome</location>
        <location evidence="2">Centromere</location>
    </subcellularLocation>
    <subcellularLocation>
        <location evidence="1">Nucleus</location>
    </subcellularLocation>
</comment>
<dbReference type="GO" id="GO:0032044">
    <property type="term" value="C:DSIF complex"/>
    <property type="evidence" value="ECO:0007669"/>
    <property type="project" value="TreeGrafter"/>
</dbReference>
<dbReference type="GO" id="GO:0140673">
    <property type="term" value="P:transcription elongation-coupled chromatin remodeling"/>
    <property type="evidence" value="ECO:0007669"/>
    <property type="project" value="InterPro"/>
</dbReference>
<gene>
    <name evidence="11" type="ORF">GRF29_1g2006035</name>
</gene>
<evidence type="ECO:0000259" key="10">
    <source>
        <dbReference type="SMART" id="SM01389"/>
    </source>
</evidence>
<feature type="region of interest" description="Disordered" evidence="9">
    <location>
        <begin position="1"/>
        <end position="113"/>
    </location>
</feature>
<reference evidence="11 12" key="1">
    <citation type="submission" date="2021-02" db="EMBL/GenBank/DDBJ databases">
        <title>Genome assembly of Pseudopithomyces chartarum.</title>
        <authorList>
            <person name="Jauregui R."/>
            <person name="Singh J."/>
            <person name="Voisey C."/>
        </authorList>
    </citation>
    <scope>NUCLEOTIDE SEQUENCE [LARGE SCALE GENOMIC DNA]</scope>
    <source>
        <strain evidence="11 12">AGR01</strain>
    </source>
</reference>
<dbReference type="GO" id="GO:0006355">
    <property type="term" value="P:regulation of DNA-templated transcription"/>
    <property type="evidence" value="ECO:0007669"/>
    <property type="project" value="InterPro"/>
</dbReference>
<evidence type="ECO:0000256" key="3">
    <source>
        <dbReference type="ARBA" id="ARBA00010464"/>
    </source>
</evidence>
<dbReference type="InterPro" id="IPR038510">
    <property type="entry name" value="Spt4_sf"/>
</dbReference>
<dbReference type="PANTHER" id="PTHR12882">
    <property type="entry name" value="SUPPRESSOR OF TY 4"/>
    <property type="match status" value="1"/>
</dbReference>
<evidence type="ECO:0000256" key="9">
    <source>
        <dbReference type="SAM" id="MobiDB-lite"/>
    </source>
</evidence>
<evidence type="ECO:0000256" key="7">
    <source>
        <dbReference type="ARBA" id="ARBA00023328"/>
    </source>
</evidence>
<dbReference type="InterPro" id="IPR029040">
    <property type="entry name" value="RPABC4/Spt4"/>
</dbReference>
<comment type="caution">
    <text evidence="11">The sequence shown here is derived from an EMBL/GenBank/DDBJ whole genome shotgun (WGS) entry which is preliminary data.</text>
</comment>
<feature type="domain" description="Spt4/RpoE2 zinc finger" evidence="10">
    <location>
        <begin position="192"/>
        <end position="268"/>
    </location>
</feature>
<dbReference type="InterPro" id="IPR022800">
    <property type="entry name" value="Spt4/RpoE2_Znf"/>
</dbReference>
<dbReference type="InterPro" id="IPR009287">
    <property type="entry name" value="Spt4"/>
</dbReference>
<evidence type="ECO:0000313" key="11">
    <source>
        <dbReference type="EMBL" id="KAK3217118.1"/>
    </source>
</evidence>
<keyword evidence="12" id="KW-1185">Reference proteome</keyword>
<evidence type="ECO:0000256" key="8">
    <source>
        <dbReference type="ARBA" id="ARBA00029869"/>
    </source>
</evidence>
<evidence type="ECO:0000256" key="4">
    <source>
        <dbReference type="ARBA" id="ARBA00020182"/>
    </source>
</evidence>
<name>A0AAN6RLT1_9PLEO</name>
<evidence type="ECO:0000256" key="6">
    <source>
        <dbReference type="ARBA" id="ARBA00023242"/>
    </source>
</evidence>
<dbReference type="Gene3D" id="3.30.40.210">
    <property type="match status" value="1"/>
</dbReference>
<dbReference type="CDD" id="cd07973">
    <property type="entry name" value="Spt4"/>
    <property type="match status" value="1"/>
</dbReference>
<dbReference type="PANTHER" id="PTHR12882:SF1">
    <property type="entry name" value="TRANSCRIPTION ELONGATION FACTOR SPT4"/>
    <property type="match status" value="1"/>
</dbReference>
<evidence type="ECO:0000313" key="12">
    <source>
        <dbReference type="Proteomes" id="UP001280581"/>
    </source>
</evidence>
<accession>A0AAN6RLT1</accession>
<feature type="region of interest" description="Disordered" evidence="9">
    <location>
        <begin position="152"/>
        <end position="176"/>
    </location>
</feature>
<dbReference type="Pfam" id="PF06093">
    <property type="entry name" value="Spt4"/>
    <property type="match status" value="1"/>
</dbReference>
<feature type="compositionally biased region" description="Polar residues" evidence="9">
    <location>
        <begin position="52"/>
        <end position="72"/>
    </location>
</feature>
<keyword evidence="7" id="KW-0137">Centromere</keyword>
<dbReference type="Proteomes" id="UP001280581">
    <property type="component" value="Unassembled WGS sequence"/>
</dbReference>
<keyword evidence="5" id="KW-0804">Transcription</keyword>
<evidence type="ECO:0000256" key="5">
    <source>
        <dbReference type="ARBA" id="ARBA00023163"/>
    </source>
</evidence>
<feature type="compositionally biased region" description="Polar residues" evidence="9">
    <location>
        <begin position="87"/>
        <end position="100"/>
    </location>
</feature>
<dbReference type="GO" id="GO:0000775">
    <property type="term" value="C:chromosome, centromeric region"/>
    <property type="evidence" value="ECO:0007669"/>
    <property type="project" value="UniProtKB-SubCell"/>
</dbReference>
<dbReference type="GO" id="GO:0000993">
    <property type="term" value="F:RNA polymerase II complex binding"/>
    <property type="evidence" value="ECO:0007669"/>
    <property type="project" value="TreeGrafter"/>
</dbReference>
<dbReference type="GO" id="GO:0008270">
    <property type="term" value="F:zinc ion binding"/>
    <property type="evidence" value="ECO:0007669"/>
    <property type="project" value="InterPro"/>
</dbReference>
<organism evidence="11 12">
    <name type="scientific">Pseudopithomyces chartarum</name>
    <dbReference type="NCBI Taxonomy" id="1892770"/>
    <lineage>
        <taxon>Eukaryota</taxon>
        <taxon>Fungi</taxon>
        <taxon>Dikarya</taxon>
        <taxon>Ascomycota</taxon>
        <taxon>Pezizomycotina</taxon>
        <taxon>Dothideomycetes</taxon>
        <taxon>Pleosporomycetidae</taxon>
        <taxon>Pleosporales</taxon>
        <taxon>Massarineae</taxon>
        <taxon>Didymosphaeriaceae</taxon>
        <taxon>Pseudopithomyces</taxon>
    </lineage>
</organism>
<evidence type="ECO:0000256" key="2">
    <source>
        <dbReference type="ARBA" id="ARBA00004584"/>
    </source>
</evidence>
<feature type="compositionally biased region" description="Basic residues" evidence="9">
    <location>
        <begin position="1"/>
        <end position="14"/>
    </location>
</feature>
<keyword evidence="6" id="KW-0539">Nucleus</keyword>
<protein>
    <recommendedName>
        <fullName evidence="4">Transcription elongation factor SPT4</fullName>
    </recommendedName>
    <alternativeName>
        <fullName evidence="8">Chromatin elongation factor SPT4</fullName>
    </alternativeName>
</protein>
<dbReference type="SMART" id="SM01389">
    <property type="entry name" value="Spt4"/>
    <property type="match status" value="1"/>
</dbReference>
<dbReference type="EMBL" id="WVTA01000001">
    <property type="protein sequence ID" value="KAK3217118.1"/>
    <property type="molecule type" value="Genomic_DNA"/>
</dbReference>